<dbReference type="NCBIfam" id="TIGR00592">
    <property type="entry name" value="pol2"/>
    <property type="match status" value="1"/>
</dbReference>
<dbReference type="SUPFAM" id="SSF53098">
    <property type="entry name" value="Ribonuclease H-like"/>
    <property type="match status" value="1"/>
</dbReference>
<dbReference type="InterPro" id="IPR043502">
    <property type="entry name" value="DNA/RNA_pol_sf"/>
</dbReference>
<dbReference type="SMART" id="SM00486">
    <property type="entry name" value="POLBc"/>
    <property type="match status" value="1"/>
</dbReference>
<feature type="compositionally biased region" description="Low complexity" evidence="13">
    <location>
        <begin position="934"/>
        <end position="947"/>
    </location>
</feature>
<evidence type="ECO:0000259" key="15">
    <source>
        <dbReference type="Pfam" id="PF03104"/>
    </source>
</evidence>
<organism evidence="17 18">
    <name type="scientific">Hondaea fermentalgiana</name>
    <dbReference type="NCBI Taxonomy" id="2315210"/>
    <lineage>
        <taxon>Eukaryota</taxon>
        <taxon>Sar</taxon>
        <taxon>Stramenopiles</taxon>
        <taxon>Bigyra</taxon>
        <taxon>Labyrinthulomycetes</taxon>
        <taxon>Thraustochytrida</taxon>
        <taxon>Thraustochytriidae</taxon>
        <taxon>Hondaea</taxon>
    </lineage>
</organism>
<dbReference type="GO" id="GO:0008270">
    <property type="term" value="F:zinc ion binding"/>
    <property type="evidence" value="ECO:0007669"/>
    <property type="project" value="UniProtKB-KW"/>
</dbReference>
<dbReference type="PRINTS" id="PR00106">
    <property type="entry name" value="DNAPOLB"/>
</dbReference>
<dbReference type="InterPro" id="IPR006172">
    <property type="entry name" value="DNA-dir_DNA_pol_B"/>
</dbReference>
<evidence type="ECO:0000256" key="11">
    <source>
        <dbReference type="ARBA" id="ARBA00023242"/>
    </source>
</evidence>
<dbReference type="InterPro" id="IPR023211">
    <property type="entry name" value="DNA_pol_palm_dom_sf"/>
</dbReference>
<keyword evidence="3 12" id="KW-0808">Transferase</keyword>
<dbReference type="GO" id="GO:0003697">
    <property type="term" value="F:single-stranded DNA binding"/>
    <property type="evidence" value="ECO:0007669"/>
    <property type="project" value="TreeGrafter"/>
</dbReference>
<keyword evidence="9 12" id="KW-0239">DNA-directed DNA polymerase</keyword>
<dbReference type="GO" id="GO:0003887">
    <property type="term" value="F:DNA-directed DNA polymerase activity"/>
    <property type="evidence" value="ECO:0007669"/>
    <property type="project" value="UniProtKB-KW"/>
</dbReference>
<feature type="compositionally biased region" description="Acidic residues" evidence="13">
    <location>
        <begin position="80"/>
        <end position="89"/>
    </location>
</feature>
<comment type="subcellular location">
    <subcellularLocation>
        <location evidence="1">Nucleus</location>
    </subcellularLocation>
</comment>
<dbReference type="Gene3D" id="3.90.1600.10">
    <property type="entry name" value="Palm domain of DNA polymerase"/>
    <property type="match status" value="1"/>
</dbReference>
<comment type="caution">
    <text evidence="17">The sequence shown here is derived from an EMBL/GenBank/DDBJ whole genome shotgun (WGS) entry which is preliminary data.</text>
</comment>
<keyword evidence="10 12" id="KW-0238">DNA-binding</keyword>
<feature type="compositionally biased region" description="Basic and acidic residues" evidence="13">
    <location>
        <begin position="202"/>
        <end position="219"/>
    </location>
</feature>
<sequence length="1667" mass="185623">MQRPSRSHESKGARARREALDRQRRQRELGLRNADLDASSDEDEGDSEDEGAARAALRKANEDLGDFVVDDDGTGYKDYGDDDEDDVDLGDAKESASGAKTHKSARARRKDELDAQEVQGTTHKLTSMFTKMGKRANVVGPKATASAPSASEEAAERAVRGGDSLMSSIVNDLMQSTSSAKKRKKGRDKKLKRSSKKKRRHQLEEEQERLRQRDARSADEDSGPDDNMYLDRDDDDDGAEHADEAITAVQDPSHEGKAKQNVSEEEEEEEEETLVGSAGAHKSKVKKEETSGATHMEVSEEVDTVAVKKEDKPKGKAALLAAARKKPVRSAPKRVAPSTPPPAADRGVTFMSTPPAMMGKDDDGSGGWSSSKAVALGENENTASTTTGPAAAMDAQTIMDNLPEQDGRKYIDVFWLDIYENYYTMKGRLHVFGKMWCERTKQFVSCYVEVKNLDRVLYVLPRETCTDEDGTSKEVEFPDVFAEMEKVVAKVLPVDRDAGRSFKVRKTELKYAFELPGVPREATEYLEVRYPMCAEKDRLPFDIEGKTFSHIFGTHQTAVEQLLLARDLMGPCWIRIYDVECPRDRVASWCKYNFFVEEAKAIHPLKDVLVREAEEAAKARTQDEDGDSADTKVAREAIKLPPPPPLRVLSLSLKTRVDPKSHEHQIMVVSGLLRDNVDVVSETAAHGDPRLASAFTIVRGENGGAGFPAGFKDAAKSRKQISVQASERALLSFLMVQMHRHDPDMIIGHNIRNFEMDVLLSRMSKLNVGLMWSKMGRLKMSRMPGRRAGGGFYSSANLTPGRLMLDTYTTARELLLGQRSYTLQELCRTQLNVERHEVTPLQVPQYYQDKDWLLKLVQRNEKDAWLALSLMFKLEAVPLTLQLSNLGGNLWSRTLSGGRAERIEHLLLHEFSRQGYVLPDKVYADSGDGKSGAKKGSSNGNNKKGGAVSRSAMRKPKYDGGLVLDPKTGLYDKFILLLDFNSLYPSIIQEYNICYTTVERVRSGGLEDLEVAAAAVETGAGDDDMDMEEGGAADVDVDAEDPDAIPGLPDRAKFPDLAILPSLIKTLVDRRRLVKQALKSERDPSKRKQLDVRQKALKLTANSMYGCLGFKGFRFFARPVAALVTSQGRSILQNTVNIAQDKLGLDVVYGDTDSIMINTGTTNLAEVNRIGQRVKAEINKLYNLLEIEQDGVFKTMLLLKKKKYAALAIKEVKGPNGEKQIVEEKETKGLDLVRRDWCQLSKDIGHGVLDHVLSGKPYDEVVEGILKCLDDVHEQIKARSVALEKFVITKGLNKNPRDYPDVKSQPHLQVALAMIARNKPVSVGDHIPYVICTMTRQDYESKARELKEKQALKTEDGQTSGGKADDPENEEPMPRTPPPSNASYAQRAFHPEEVTNDPWKLLELDVDWYLKQQVVPPTRRLCEPIEGLSPGQIAEHLGLDPSSVQGGAQHGDAHGDEDLLNIVDMPDIDRFKACDRVTLSCESCDLEHPFLGVVALPQELAKIVPEKQQQSNAAKSGLQCPRCDEPVDLTYLTNQLHLAARRAVKKYYEGWLLADDPSADLRTRQQSVVGRSFTLHGRRLQLVPEYRPSTLYTQLRYLESLVNAPHALEQLKKHYSSGHSKVDPPKPLNAQDAEALAHVQASLAAKYLNRSAYNWVQPDLFQRAFRM</sequence>
<dbReference type="GO" id="GO:0006272">
    <property type="term" value="P:leading strand elongation"/>
    <property type="evidence" value="ECO:0007669"/>
    <property type="project" value="TreeGrafter"/>
</dbReference>
<dbReference type="OrthoDB" id="6755010at2759"/>
<evidence type="ECO:0000256" key="1">
    <source>
        <dbReference type="ARBA" id="ARBA00004123"/>
    </source>
</evidence>
<feature type="domain" description="DNA-directed DNA polymerase family B exonuclease" evidence="15">
    <location>
        <begin position="550"/>
        <end position="825"/>
    </location>
</feature>
<dbReference type="GO" id="GO:1902975">
    <property type="term" value="P:mitotic DNA replication initiation"/>
    <property type="evidence" value="ECO:0007669"/>
    <property type="project" value="InterPro"/>
</dbReference>
<dbReference type="PROSITE" id="PS00116">
    <property type="entry name" value="DNA_POLYMERASE_B"/>
    <property type="match status" value="1"/>
</dbReference>
<dbReference type="InterPro" id="IPR015088">
    <property type="entry name" value="Znf_DNA-dir_DNA_pol_B_alpha"/>
</dbReference>
<dbReference type="InterPro" id="IPR006133">
    <property type="entry name" value="DNA-dir_DNA_pol_B_exonuc"/>
</dbReference>
<gene>
    <name evidence="17" type="ORF">FCC1311_079412</name>
</gene>
<dbReference type="CDD" id="cd05776">
    <property type="entry name" value="DNA_polB_alpha_exo"/>
    <property type="match status" value="1"/>
</dbReference>
<dbReference type="Pfam" id="PF03104">
    <property type="entry name" value="DNA_pol_B_exo1"/>
    <property type="match status" value="1"/>
</dbReference>
<keyword evidence="6" id="KW-0479">Metal-binding</keyword>
<feature type="compositionally biased region" description="Basic and acidic residues" evidence="13">
    <location>
        <begin position="1"/>
        <end position="30"/>
    </location>
</feature>
<dbReference type="CDD" id="cd05532">
    <property type="entry name" value="POLBc_alpha"/>
    <property type="match status" value="1"/>
</dbReference>
<evidence type="ECO:0000256" key="13">
    <source>
        <dbReference type="SAM" id="MobiDB-lite"/>
    </source>
</evidence>
<dbReference type="InterPro" id="IPR038256">
    <property type="entry name" value="Pol_alpha_znc_sf"/>
</dbReference>
<dbReference type="SUPFAM" id="SSF56672">
    <property type="entry name" value="DNA/RNA polymerases"/>
    <property type="match status" value="1"/>
</dbReference>
<evidence type="ECO:0000256" key="2">
    <source>
        <dbReference type="ARBA" id="ARBA00005755"/>
    </source>
</evidence>
<dbReference type="GO" id="GO:0006273">
    <property type="term" value="P:lagging strand elongation"/>
    <property type="evidence" value="ECO:0007669"/>
    <property type="project" value="TreeGrafter"/>
</dbReference>
<evidence type="ECO:0000256" key="10">
    <source>
        <dbReference type="ARBA" id="ARBA00023125"/>
    </source>
</evidence>
<dbReference type="PANTHER" id="PTHR45861:SF1">
    <property type="entry name" value="DNA POLYMERASE ALPHA CATALYTIC SUBUNIT"/>
    <property type="match status" value="1"/>
</dbReference>
<dbReference type="Gene3D" id="2.40.50.730">
    <property type="match status" value="1"/>
</dbReference>
<keyword evidence="11" id="KW-0539">Nucleus</keyword>
<dbReference type="EC" id="2.7.7.7" evidence="12"/>
<keyword evidence="4 12" id="KW-0548">Nucleotidyltransferase</keyword>
<dbReference type="FunCoup" id="A0A2R5GLE2">
    <property type="interactions" value="177"/>
</dbReference>
<dbReference type="Gene3D" id="1.10.3200.20">
    <property type="entry name" value="DNA Polymerase alpha, zinc finger"/>
    <property type="match status" value="1"/>
</dbReference>
<dbReference type="Proteomes" id="UP000241890">
    <property type="component" value="Unassembled WGS sequence"/>
</dbReference>
<protein>
    <recommendedName>
        <fullName evidence="12">DNA polymerase</fullName>
        <ecNumber evidence="12">2.7.7.7</ecNumber>
    </recommendedName>
</protein>
<dbReference type="GO" id="GO:0003688">
    <property type="term" value="F:DNA replication origin binding"/>
    <property type="evidence" value="ECO:0007669"/>
    <property type="project" value="TreeGrafter"/>
</dbReference>
<feature type="domain" description="DNA-directed DNA polymerase family B multifunctional" evidence="14">
    <location>
        <begin position="890"/>
        <end position="1425"/>
    </location>
</feature>
<reference evidence="17 18" key="1">
    <citation type="submission" date="2017-12" db="EMBL/GenBank/DDBJ databases">
        <title>Sequencing, de novo assembly and annotation of complete genome of a new Thraustochytrid species, strain FCC1311.</title>
        <authorList>
            <person name="Sedici K."/>
            <person name="Godart F."/>
            <person name="Aiese Cigliano R."/>
            <person name="Sanseverino W."/>
            <person name="Barakat M."/>
            <person name="Ortet P."/>
            <person name="Marechal E."/>
            <person name="Cagnac O."/>
            <person name="Amato A."/>
        </authorList>
    </citation>
    <scope>NUCLEOTIDE SEQUENCE [LARGE SCALE GENOMIC DNA]</scope>
</reference>
<dbReference type="InterPro" id="IPR042087">
    <property type="entry name" value="DNA_pol_B_thumb"/>
</dbReference>
<dbReference type="InterPro" id="IPR006134">
    <property type="entry name" value="DNA-dir_DNA_pol_B_multi_dom"/>
</dbReference>
<feature type="domain" description="Zinc finger DNA-directed DNA polymerase family B alpha" evidence="16">
    <location>
        <begin position="1464"/>
        <end position="1659"/>
    </location>
</feature>
<feature type="compositionally biased region" description="Polar residues" evidence="13">
    <location>
        <begin position="165"/>
        <end position="177"/>
    </location>
</feature>
<evidence type="ECO:0000313" key="18">
    <source>
        <dbReference type="Proteomes" id="UP000241890"/>
    </source>
</evidence>
<dbReference type="InterPro" id="IPR012337">
    <property type="entry name" value="RNaseH-like_sf"/>
</dbReference>
<dbReference type="Gene3D" id="3.30.420.10">
    <property type="entry name" value="Ribonuclease H-like superfamily/Ribonuclease H"/>
    <property type="match status" value="1"/>
</dbReference>
<evidence type="ECO:0000256" key="9">
    <source>
        <dbReference type="ARBA" id="ARBA00022932"/>
    </source>
</evidence>
<dbReference type="GO" id="GO:0000166">
    <property type="term" value="F:nucleotide binding"/>
    <property type="evidence" value="ECO:0007669"/>
    <property type="project" value="InterPro"/>
</dbReference>
<keyword evidence="18" id="KW-1185">Reference proteome</keyword>
<evidence type="ECO:0000259" key="14">
    <source>
        <dbReference type="Pfam" id="PF00136"/>
    </source>
</evidence>
<feature type="compositionally biased region" description="Basic and acidic residues" evidence="13">
    <location>
        <begin position="1343"/>
        <end position="1356"/>
    </location>
</feature>
<feature type="region of interest" description="Disordered" evidence="13">
    <location>
        <begin position="1"/>
        <end position="348"/>
    </location>
</feature>
<feature type="compositionally biased region" description="Basic residues" evidence="13">
    <location>
        <begin position="180"/>
        <end position="201"/>
    </location>
</feature>
<evidence type="ECO:0000256" key="12">
    <source>
        <dbReference type="RuleBase" id="RU000442"/>
    </source>
</evidence>
<feature type="compositionally biased region" description="Basic residues" evidence="13">
    <location>
        <begin position="323"/>
        <end position="332"/>
    </location>
</feature>
<feature type="region of interest" description="Disordered" evidence="13">
    <location>
        <begin position="927"/>
        <end position="953"/>
    </location>
</feature>
<evidence type="ECO:0000259" key="16">
    <source>
        <dbReference type="Pfam" id="PF08996"/>
    </source>
</evidence>
<evidence type="ECO:0000256" key="8">
    <source>
        <dbReference type="ARBA" id="ARBA00022833"/>
    </source>
</evidence>
<evidence type="ECO:0000256" key="7">
    <source>
        <dbReference type="ARBA" id="ARBA00022771"/>
    </source>
</evidence>
<dbReference type="PANTHER" id="PTHR45861">
    <property type="entry name" value="DNA POLYMERASE ALPHA CATALYTIC SUBUNIT"/>
    <property type="match status" value="1"/>
</dbReference>
<comment type="similarity">
    <text evidence="2 12">Belongs to the DNA polymerase type-B family.</text>
</comment>
<dbReference type="GO" id="GO:0005658">
    <property type="term" value="C:alpha DNA polymerase:primase complex"/>
    <property type="evidence" value="ECO:0007669"/>
    <property type="project" value="TreeGrafter"/>
</dbReference>
<dbReference type="InParanoid" id="A0A2R5GLE2"/>
<dbReference type="Gene3D" id="1.10.132.60">
    <property type="entry name" value="DNA polymerase family B, C-terminal domain"/>
    <property type="match status" value="1"/>
</dbReference>
<keyword evidence="7" id="KW-0863">Zinc-finger</keyword>
<dbReference type="EMBL" id="BEYU01000104">
    <property type="protein sequence ID" value="GBG31716.1"/>
    <property type="molecule type" value="Genomic_DNA"/>
</dbReference>
<dbReference type="Pfam" id="PF00136">
    <property type="entry name" value="DNA_pol_B"/>
    <property type="match status" value="1"/>
</dbReference>
<feature type="compositionally biased region" description="Acidic residues" evidence="13">
    <location>
        <begin position="263"/>
        <end position="273"/>
    </location>
</feature>
<keyword evidence="8" id="KW-0862">Zinc</keyword>
<feature type="compositionally biased region" description="Low complexity" evidence="13">
    <location>
        <begin position="143"/>
        <end position="152"/>
    </location>
</feature>
<dbReference type="Gene3D" id="1.10.287.690">
    <property type="entry name" value="Helix hairpin bin"/>
    <property type="match status" value="1"/>
</dbReference>
<keyword evidence="5 12" id="KW-0235">DNA replication</keyword>
<feature type="compositionally biased region" description="Acidic residues" evidence="13">
    <location>
        <begin position="38"/>
        <end position="50"/>
    </location>
</feature>
<dbReference type="Pfam" id="PF08996">
    <property type="entry name" value="zf-DNA_Pol"/>
    <property type="match status" value="1"/>
</dbReference>
<dbReference type="InterPro" id="IPR036397">
    <property type="entry name" value="RNaseH_sf"/>
</dbReference>
<dbReference type="InterPro" id="IPR045846">
    <property type="entry name" value="POLBc_alpha"/>
</dbReference>
<proteinExistence type="inferred from homology"/>
<dbReference type="GO" id="GO:0003682">
    <property type="term" value="F:chromatin binding"/>
    <property type="evidence" value="ECO:0007669"/>
    <property type="project" value="TreeGrafter"/>
</dbReference>
<name>A0A2R5GLE2_9STRA</name>
<feature type="compositionally biased region" description="Acidic residues" evidence="13">
    <location>
        <begin position="63"/>
        <end position="73"/>
    </location>
</feature>
<evidence type="ECO:0000313" key="17">
    <source>
        <dbReference type="EMBL" id="GBG31716.1"/>
    </source>
</evidence>
<evidence type="ECO:0000256" key="4">
    <source>
        <dbReference type="ARBA" id="ARBA00022695"/>
    </source>
</evidence>
<feature type="compositionally biased region" description="Polar residues" evidence="13">
    <location>
        <begin position="118"/>
        <end position="129"/>
    </location>
</feature>
<dbReference type="Gene3D" id="3.30.70.2820">
    <property type="match status" value="1"/>
</dbReference>
<evidence type="ECO:0000256" key="5">
    <source>
        <dbReference type="ARBA" id="ARBA00022705"/>
    </source>
</evidence>
<dbReference type="InterPro" id="IPR017964">
    <property type="entry name" value="DNA-dir_DNA_pol_B_CS"/>
</dbReference>
<feature type="region of interest" description="Disordered" evidence="13">
    <location>
        <begin position="1343"/>
        <end position="1384"/>
    </location>
</feature>
<evidence type="ECO:0000256" key="6">
    <source>
        <dbReference type="ARBA" id="ARBA00022723"/>
    </source>
</evidence>
<evidence type="ECO:0000256" key="3">
    <source>
        <dbReference type="ARBA" id="ARBA00022679"/>
    </source>
</evidence>
<comment type="catalytic activity">
    <reaction evidence="12">
        <text>DNA(n) + a 2'-deoxyribonucleoside 5'-triphosphate = DNA(n+1) + diphosphate</text>
        <dbReference type="Rhea" id="RHEA:22508"/>
        <dbReference type="Rhea" id="RHEA-COMP:17339"/>
        <dbReference type="Rhea" id="RHEA-COMP:17340"/>
        <dbReference type="ChEBI" id="CHEBI:33019"/>
        <dbReference type="ChEBI" id="CHEBI:61560"/>
        <dbReference type="ChEBI" id="CHEBI:173112"/>
        <dbReference type="EC" id="2.7.7.7"/>
    </reaction>
</comment>
<accession>A0A2R5GLE2</accession>